<dbReference type="AlphaFoldDB" id="A0A5B7KMZ8"/>
<dbReference type="EMBL" id="VSRR010149464">
    <property type="protein sequence ID" value="MPD06105.1"/>
    <property type="molecule type" value="Genomic_DNA"/>
</dbReference>
<keyword evidence="3" id="KW-1185">Reference proteome</keyword>
<evidence type="ECO:0000313" key="3">
    <source>
        <dbReference type="Proteomes" id="UP000324222"/>
    </source>
</evidence>
<sequence length="124" mass="14510">MISPSTSFKQIMADVFRKPYPTTIGTTQTMARRKIDVHSCVITHDEFLEAVEEKEKMILEKKKKAEEKQRNITTRKGKEVSSGEDVDDFLEEFEEETVEKKRKVPEERTLRKRFCNSTPLKEPS</sequence>
<reference evidence="2 3" key="1">
    <citation type="submission" date="2019-05" db="EMBL/GenBank/DDBJ databases">
        <title>Another draft genome of Portunus trituberculatus and its Hox gene families provides insights of decapod evolution.</title>
        <authorList>
            <person name="Jeong J.-H."/>
            <person name="Song I."/>
            <person name="Kim S."/>
            <person name="Choi T."/>
            <person name="Kim D."/>
            <person name="Ryu S."/>
            <person name="Kim W."/>
        </authorList>
    </citation>
    <scope>NUCLEOTIDE SEQUENCE [LARGE SCALE GENOMIC DNA]</scope>
    <source>
        <tissue evidence="2">Muscle</tissue>
    </source>
</reference>
<gene>
    <name evidence="2" type="ORF">E2C01_101893</name>
</gene>
<name>A0A5B7KMZ8_PORTR</name>
<protein>
    <submittedName>
        <fullName evidence="2">Uncharacterized protein</fullName>
    </submittedName>
</protein>
<feature type="region of interest" description="Disordered" evidence="1">
    <location>
        <begin position="97"/>
        <end position="124"/>
    </location>
</feature>
<comment type="caution">
    <text evidence="2">The sequence shown here is derived from an EMBL/GenBank/DDBJ whole genome shotgun (WGS) entry which is preliminary data.</text>
</comment>
<organism evidence="2 3">
    <name type="scientific">Portunus trituberculatus</name>
    <name type="common">Swimming crab</name>
    <name type="synonym">Neptunus trituberculatus</name>
    <dbReference type="NCBI Taxonomy" id="210409"/>
    <lineage>
        <taxon>Eukaryota</taxon>
        <taxon>Metazoa</taxon>
        <taxon>Ecdysozoa</taxon>
        <taxon>Arthropoda</taxon>
        <taxon>Crustacea</taxon>
        <taxon>Multicrustacea</taxon>
        <taxon>Malacostraca</taxon>
        <taxon>Eumalacostraca</taxon>
        <taxon>Eucarida</taxon>
        <taxon>Decapoda</taxon>
        <taxon>Pleocyemata</taxon>
        <taxon>Brachyura</taxon>
        <taxon>Eubrachyura</taxon>
        <taxon>Portunoidea</taxon>
        <taxon>Portunidae</taxon>
        <taxon>Portuninae</taxon>
        <taxon>Portunus</taxon>
    </lineage>
</organism>
<dbReference type="Proteomes" id="UP000324222">
    <property type="component" value="Unassembled WGS sequence"/>
</dbReference>
<feature type="compositionally biased region" description="Basic and acidic residues" evidence="1">
    <location>
        <begin position="62"/>
        <end position="81"/>
    </location>
</feature>
<proteinExistence type="predicted"/>
<accession>A0A5B7KMZ8</accession>
<evidence type="ECO:0000256" key="1">
    <source>
        <dbReference type="SAM" id="MobiDB-lite"/>
    </source>
</evidence>
<feature type="compositionally biased region" description="Polar residues" evidence="1">
    <location>
        <begin position="115"/>
        <end position="124"/>
    </location>
</feature>
<evidence type="ECO:0000313" key="2">
    <source>
        <dbReference type="EMBL" id="MPD06105.1"/>
    </source>
</evidence>
<feature type="region of interest" description="Disordered" evidence="1">
    <location>
        <begin position="62"/>
        <end position="85"/>
    </location>
</feature>